<evidence type="ECO:0000313" key="1">
    <source>
        <dbReference type="EMBL" id="TRM63006.1"/>
    </source>
</evidence>
<protein>
    <recommendedName>
        <fullName evidence="3">F-box domain-containing protein</fullName>
    </recommendedName>
</protein>
<dbReference type="SUPFAM" id="SSF52047">
    <property type="entry name" value="RNI-like"/>
    <property type="match status" value="1"/>
</dbReference>
<evidence type="ECO:0000313" key="2">
    <source>
        <dbReference type="Proteomes" id="UP000320762"/>
    </source>
</evidence>
<dbReference type="Gene3D" id="3.80.10.10">
    <property type="entry name" value="Ribonuclease Inhibitor"/>
    <property type="match status" value="1"/>
</dbReference>
<dbReference type="AlphaFoldDB" id="A0A550CE86"/>
<dbReference type="EMBL" id="VDMD01000011">
    <property type="protein sequence ID" value="TRM63006.1"/>
    <property type="molecule type" value="Genomic_DNA"/>
</dbReference>
<accession>A0A550CE86</accession>
<evidence type="ECO:0008006" key="3">
    <source>
        <dbReference type="Google" id="ProtNLM"/>
    </source>
</evidence>
<proteinExistence type="predicted"/>
<gene>
    <name evidence="1" type="ORF">BD626DRAFT_44591</name>
</gene>
<keyword evidence="2" id="KW-1185">Reference proteome</keyword>
<name>A0A550CE86_9AGAR</name>
<organism evidence="1 2">
    <name type="scientific">Schizophyllum amplum</name>
    <dbReference type="NCBI Taxonomy" id="97359"/>
    <lineage>
        <taxon>Eukaryota</taxon>
        <taxon>Fungi</taxon>
        <taxon>Dikarya</taxon>
        <taxon>Basidiomycota</taxon>
        <taxon>Agaricomycotina</taxon>
        <taxon>Agaricomycetes</taxon>
        <taxon>Agaricomycetidae</taxon>
        <taxon>Agaricales</taxon>
        <taxon>Schizophyllaceae</taxon>
        <taxon>Schizophyllum</taxon>
    </lineage>
</organism>
<dbReference type="InterPro" id="IPR032675">
    <property type="entry name" value="LRR_dom_sf"/>
</dbReference>
<dbReference type="OrthoDB" id="2831477at2759"/>
<dbReference type="Proteomes" id="UP000320762">
    <property type="component" value="Unassembled WGS sequence"/>
</dbReference>
<sequence length="532" mass="60086">MSPSLLQIDADVLQCVTSLLNPSDLLSLSSTCSPLRAILGPPFFASCRWQKDKAPPASVWPYVRHLYIDTDNKYSINSKFFHDLSRLQSVHISAQAVSANMIYILSVASEIDTLDLSSLCYRPQGCNMAVQYEPLDGFPPLSCRPTILKFCSHLGKQYTHAPDINIHRSRIRATRYPLVTLLHEMDVAQIKVFEVSAEALSLPHAVAYTWSSLRELTITGFWLHACDGPGVLDDSDTGTPAWIYDHLHLGTLLIATPRLRVLRLLCRYADYLSRPQCDVWPPGEPAPSSGTAIPLLEELQLCNPVASDGIFTQLQPSLRSLSLLSRPHLTQKTDENTQEELEITEALDSNETLVPSALIRLLSAASLPDLRELRFSFRNLEDMHLFEFIAARFPCLELLEFHAETGPGCLWTADDLAECARALSTLARLRVLRVNTFYKVLLRDNRDTEEYWEALVRYRWGIPRENVVAALFGPLRTVREVWLPLRRSVGYSRHGNRVLAWRDWQVHRVDWDETGGASIHEEGSPISMNSDE</sequence>
<comment type="caution">
    <text evidence="1">The sequence shown here is derived from an EMBL/GenBank/DDBJ whole genome shotgun (WGS) entry which is preliminary data.</text>
</comment>
<reference evidence="1 2" key="1">
    <citation type="journal article" date="2019" name="New Phytol.">
        <title>Comparative genomics reveals unique wood-decay strategies and fruiting body development in the Schizophyllaceae.</title>
        <authorList>
            <person name="Almasi E."/>
            <person name="Sahu N."/>
            <person name="Krizsan K."/>
            <person name="Balint B."/>
            <person name="Kovacs G.M."/>
            <person name="Kiss B."/>
            <person name="Cseklye J."/>
            <person name="Drula E."/>
            <person name="Henrissat B."/>
            <person name="Nagy I."/>
            <person name="Chovatia M."/>
            <person name="Adam C."/>
            <person name="LaButti K."/>
            <person name="Lipzen A."/>
            <person name="Riley R."/>
            <person name="Grigoriev I.V."/>
            <person name="Nagy L.G."/>
        </authorList>
    </citation>
    <scope>NUCLEOTIDE SEQUENCE [LARGE SCALE GENOMIC DNA]</scope>
    <source>
        <strain evidence="1 2">NL-1724</strain>
    </source>
</reference>